<dbReference type="Proteomes" id="UP001345219">
    <property type="component" value="Chromosome 15"/>
</dbReference>
<dbReference type="PANTHER" id="PTHR33098">
    <property type="entry name" value="COTTON FIBER (DUF761)"/>
    <property type="match status" value="1"/>
</dbReference>
<dbReference type="InterPro" id="IPR025520">
    <property type="entry name" value="DUF4408"/>
</dbReference>
<feature type="region of interest" description="Disordered" evidence="1">
    <location>
        <begin position="82"/>
        <end position="248"/>
    </location>
</feature>
<proteinExistence type="predicted"/>
<accession>A0AAN7K779</accession>
<dbReference type="AlphaFoldDB" id="A0AAN7K779"/>
<evidence type="ECO:0000256" key="1">
    <source>
        <dbReference type="SAM" id="MobiDB-lite"/>
    </source>
</evidence>
<feature type="compositionally biased region" description="Low complexity" evidence="1">
    <location>
        <begin position="216"/>
        <end position="228"/>
    </location>
</feature>
<feature type="compositionally biased region" description="Polar residues" evidence="1">
    <location>
        <begin position="126"/>
        <end position="141"/>
    </location>
</feature>
<reference evidence="3 4" key="1">
    <citation type="journal article" date="2023" name="Hortic Res">
        <title>Pangenome of water caltrop reveals structural variations and asymmetric subgenome divergence after allopolyploidization.</title>
        <authorList>
            <person name="Zhang X."/>
            <person name="Chen Y."/>
            <person name="Wang L."/>
            <person name="Yuan Y."/>
            <person name="Fang M."/>
            <person name="Shi L."/>
            <person name="Lu R."/>
            <person name="Comes H.P."/>
            <person name="Ma Y."/>
            <person name="Chen Y."/>
            <person name="Huang G."/>
            <person name="Zhou Y."/>
            <person name="Zheng Z."/>
            <person name="Qiu Y."/>
        </authorList>
    </citation>
    <scope>NUCLEOTIDE SEQUENCE [LARGE SCALE GENOMIC DNA]</scope>
    <source>
        <tissue evidence="3">Roots</tissue>
    </source>
</reference>
<dbReference type="EMBL" id="JAXIOK010000012">
    <property type="protein sequence ID" value="KAK4758902.1"/>
    <property type="molecule type" value="Genomic_DNA"/>
</dbReference>
<protein>
    <recommendedName>
        <fullName evidence="2">DUF4408 domain-containing protein</fullName>
    </recommendedName>
</protein>
<feature type="compositionally biased region" description="Basic and acidic residues" evidence="1">
    <location>
        <begin position="233"/>
        <end position="243"/>
    </location>
</feature>
<dbReference type="InterPro" id="IPR008480">
    <property type="entry name" value="DUF761_pln"/>
</dbReference>
<evidence type="ECO:0000313" key="4">
    <source>
        <dbReference type="Proteomes" id="UP001345219"/>
    </source>
</evidence>
<keyword evidence="4" id="KW-1185">Reference proteome</keyword>
<evidence type="ECO:0000313" key="3">
    <source>
        <dbReference type="EMBL" id="KAK4758902.1"/>
    </source>
</evidence>
<feature type="domain" description="DUF4408" evidence="2">
    <location>
        <begin position="45"/>
        <end position="77"/>
    </location>
</feature>
<dbReference type="PANTHER" id="PTHR33098:SF117">
    <property type="entry name" value="COTTON FIBER (DUF761)"/>
    <property type="match status" value="1"/>
</dbReference>
<name>A0AAN7K779_9MYRT</name>
<sequence>MKMVSSTAWILSMKVLFISIGAASMALFFKVSVPLIVEFLVSQVPLLWSSILSWFRPPYLYIVINGIIISIAASSRLHRTHESSVEESPLMEAMTLAPEDSNERDDEGKEKQQKEEGEKEEEFVISRSTWTPTNRSGSSVQEFLPQSPEKPLASSIFPHRRPSKSSPEGSKALKVTRPKQHETLENTWKAIAESRPMPLTRQPRRPDAQENGSGCQAQLAQLSSPQQQKKMRKSETFRDRTNEQEWSPFSETVRKAVVSPSQEELNRRVDAFIKKFNEEMRLQRQESLNHYKQMISKSAADY</sequence>
<organism evidence="3 4">
    <name type="scientific">Trapa incisa</name>
    <dbReference type="NCBI Taxonomy" id="236973"/>
    <lineage>
        <taxon>Eukaryota</taxon>
        <taxon>Viridiplantae</taxon>
        <taxon>Streptophyta</taxon>
        <taxon>Embryophyta</taxon>
        <taxon>Tracheophyta</taxon>
        <taxon>Spermatophyta</taxon>
        <taxon>Magnoliopsida</taxon>
        <taxon>eudicotyledons</taxon>
        <taxon>Gunneridae</taxon>
        <taxon>Pentapetalae</taxon>
        <taxon>rosids</taxon>
        <taxon>malvids</taxon>
        <taxon>Myrtales</taxon>
        <taxon>Lythraceae</taxon>
        <taxon>Trapa</taxon>
    </lineage>
</organism>
<dbReference type="Pfam" id="PF14364">
    <property type="entry name" value="DUF4408"/>
    <property type="match status" value="1"/>
</dbReference>
<feature type="compositionally biased region" description="Basic and acidic residues" evidence="1">
    <location>
        <begin position="106"/>
        <end position="117"/>
    </location>
</feature>
<gene>
    <name evidence="3" type="ORF">SAY87_020203</name>
</gene>
<dbReference type="Pfam" id="PF05553">
    <property type="entry name" value="DUF761"/>
    <property type="match status" value="1"/>
</dbReference>
<comment type="caution">
    <text evidence="3">The sequence shown here is derived from an EMBL/GenBank/DDBJ whole genome shotgun (WGS) entry which is preliminary data.</text>
</comment>
<evidence type="ECO:0000259" key="2">
    <source>
        <dbReference type="Pfam" id="PF14364"/>
    </source>
</evidence>